<evidence type="ECO:0000256" key="2">
    <source>
        <dbReference type="PROSITE-ProRule" id="PRU00169"/>
    </source>
</evidence>
<feature type="domain" description="Response regulatory" evidence="3">
    <location>
        <begin position="172"/>
        <end position="285"/>
    </location>
</feature>
<name>A0A245ZES6_9SPHN</name>
<dbReference type="Pfam" id="PF22029">
    <property type="entry name" value="PhyR_sigma2"/>
    <property type="match status" value="1"/>
</dbReference>
<keyword evidence="5" id="KW-1185">Reference proteome</keyword>
<dbReference type="SUPFAM" id="SSF52172">
    <property type="entry name" value="CheY-like"/>
    <property type="match status" value="1"/>
</dbReference>
<dbReference type="Gene3D" id="1.20.140.160">
    <property type="match status" value="1"/>
</dbReference>
<dbReference type="NCBIfam" id="NF006623">
    <property type="entry name" value="PRK09191.1"/>
    <property type="match status" value="1"/>
</dbReference>
<evidence type="ECO:0000259" key="3">
    <source>
        <dbReference type="PROSITE" id="PS50110"/>
    </source>
</evidence>
<reference evidence="4 5" key="1">
    <citation type="submission" date="2017-03" db="EMBL/GenBank/DDBJ databases">
        <title>Genome sequence of Sphingomonas mucosissima DSM 17494.</title>
        <authorList>
            <person name="Poehlein A."/>
            <person name="Wuebbeler J.H."/>
            <person name="Steinbuechel A."/>
            <person name="Daniel R."/>
        </authorList>
    </citation>
    <scope>NUCLEOTIDE SEQUENCE [LARGE SCALE GENOMIC DNA]</scope>
    <source>
        <strain evidence="4 5">DSM 17494</strain>
    </source>
</reference>
<dbReference type="CDD" id="cd17540">
    <property type="entry name" value="REC_PhyR"/>
    <property type="match status" value="1"/>
</dbReference>
<evidence type="ECO:0000256" key="1">
    <source>
        <dbReference type="ARBA" id="ARBA00022553"/>
    </source>
</evidence>
<gene>
    <name evidence="4" type="primary">pdtaR_2</name>
    <name evidence="4" type="ORF">SPMU_31130</name>
</gene>
<dbReference type="PROSITE" id="PS50110">
    <property type="entry name" value="RESPONSE_REGULATORY"/>
    <property type="match status" value="1"/>
</dbReference>
<dbReference type="InterPro" id="IPR053867">
    <property type="entry name" value="PhyR_sigma4"/>
</dbReference>
<sequence>MRPRGFVEEVDQSGRGAQSHAFIYWESFRLMSLGQQLAPHLPFLRRYGRALTGSQSHGDKYVRATLEAIVAAPNEFPRDVDPRLGLYRTFQVIWNSTNDGEQADPGDVDDQESIARARLARMTPLSRQALLLTAMEGFTVEDAAYLVDTTPSEVEALVAEALSEIEKQTRARVLIIEDEPIIAMDIETIVRDLGHEVTGVAVTRDEAVALAMEDRPGLVLADIQLADDSSGIDAVKDILQEFQVPVIFITAFPERLLTGERPEPTFLITKPFQRSTVKAAISQALFFDQSTAPVS</sequence>
<dbReference type="InterPro" id="IPR050595">
    <property type="entry name" value="Bact_response_regulator"/>
</dbReference>
<protein>
    <submittedName>
        <fullName evidence="4">Putative transcriptional regulatory protein pdtaR</fullName>
    </submittedName>
</protein>
<dbReference type="PANTHER" id="PTHR44591">
    <property type="entry name" value="STRESS RESPONSE REGULATOR PROTEIN 1"/>
    <property type="match status" value="1"/>
</dbReference>
<dbReference type="Proteomes" id="UP000197783">
    <property type="component" value="Unassembled WGS sequence"/>
</dbReference>
<dbReference type="EMBL" id="NBBJ01000006">
    <property type="protein sequence ID" value="OWK28257.1"/>
    <property type="molecule type" value="Genomic_DNA"/>
</dbReference>
<feature type="modified residue" description="4-aspartylphosphate" evidence="2">
    <location>
        <position position="222"/>
    </location>
</feature>
<dbReference type="InterPro" id="IPR011006">
    <property type="entry name" value="CheY-like_superfamily"/>
</dbReference>
<dbReference type="Pfam" id="PF22233">
    <property type="entry name" value="PhyR_sigma-like"/>
    <property type="match status" value="1"/>
</dbReference>
<dbReference type="PANTHER" id="PTHR44591:SF3">
    <property type="entry name" value="RESPONSE REGULATORY DOMAIN-CONTAINING PROTEIN"/>
    <property type="match status" value="1"/>
</dbReference>
<evidence type="ECO:0000313" key="5">
    <source>
        <dbReference type="Proteomes" id="UP000197783"/>
    </source>
</evidence>
<dbReference type="AlphaFoldDB" id="A0A245ZES6"/>
<dbReference type="InterPro" id="IPR013324">
    <property type="entry name" value="RNA_pol_sigma_r3/r4-like"/>
</dbReference>
<comment type="caution">
    <text evidence="4">The sequence shown here is derived from an EMBL/GenBank/DDBJ whole genome shotgun (WGS) entry which is preliminary data.</text>
</comment>
<dbReference type="InterPro" id="IPR053866">
    <property type="entry name" value="PhyR_sigma2"/>
</dbReference>
<dbReference type="GO" id="GO:0000160">
    <property type="term" value="P:phosphorelay signal transduction system"/>
    <property type="evidence" value="ECO:0007669"/>
    <property type="project" value="InterPro"/>
</dbReference>
<dbReference type="InterPro" id="IPR014605">
    <property type="entry name" value="Sig_resp-reg_PhyR"/>
</dbReference>
<dbReference type="SMART" id="SM00448">
    <property type="entry name" value="REC"/>
    <property type="match status" value="1"/>
</dbReference>
<keyword evidence="1 2" id="KW-0597">Phosphoprotein</keyword>
<proteinExistence type="predicted"/>
<evidence type="ECO:0000313" key="4">
    <source>
        <dbReference type="EMBL" id="OWK28257.1"/>
    </source>
</evidence>
<accession>A0A245ZES6</accession>
<dbReference type="Pfam" id="PF00072">
    <property type="entry name" value="Response_reg"/>
    <property type="match status" value="1"/>
</dbReference>
<dbReference type="PIRSF" id="PIRSF036400">
    <property type="entry name" value="RR_Ctr_UCP036400"/>
    <property type="match status" value="1"/>
</dbReference>
<dbReference type="InterPro" id="IPR001789">
    <property type="entry name" value="Sig_transdc_resp-reg_receiver"/>
</dbReference>
<dbReference type="SUPFAM" id="SSF88659">
    <property type="entry name" value="Sigma3 and sigma4 domains of RNA polymerase sigma factors"/>
    <property type="match status" value="1"/>
</dbReference>
<dbReference type="Gene3D" id="3.40.50.2300">
    <property type="match status" value="1"/>
</dbReference>
<organism evidence="4 5">
    <name type="scientific">Sphingomonas mucosissima</name>
    <dbReference type="NCBI Taxonomy" id="370959"/>
    <lineage>
        <taxon>Bacteria</taxon>
        <taxon>Pseudomonadati</taxon>
        <taxon>Pseudomonadota</taxon>
        <taxon>Alphaproteobacteria</taxon>
        <taxon>Sphingomonadales</taxon>
        <taxon>Sphingomonadaceae</taxon>
        <taxon>Sphingomonas</taxon>
    </lineage>
</organism>